<dbReference type="InterPro" id="IPR048410">
    <property type="entry name" value="Znf-CCCH_2-like_3"/>
</dbReference>
<evidence type="ECO:0000313" key="12">
    <source>
        <dbReference type="Proteomes" id="UP000837801"/>
    </source>
</evidence>
<feature type="compositionally biased region" description="Gly residues" evidence="8">
    <location>
        <begin position="178"/>
        <end position="193"/>
    </location>
</feature>
<feature type="region of interest" description="Disordered" evidence="8">
    <location>
        <begin position="80"/>
        <end position="196"/>
    </location>
</feature>
<keyword evidence="4" id="KW-0677">Repeat</keyword>
<organism evidence="11 12">
    <name type="scientific">[Candida] railenensis</name>
    <dbReference type="NCBI Taxonomy" id="45579"/>
    <lineage>
        <taxon>Eukaryota</taxon>
        <taxon>Fungi</taxon>
        <taxon>Dikarya</taxon>
        <taxon>Ascomycota</taxon>
        <taxon>Saccharomycotina</taxon>
        <taxon>Pichiomycetes</taxon>
        <taxon>Debaryomycetaceae</taxon>
        <taxon>Kurtzmaniella</taxon>
    </lineage>
</organism>
<evidence type="ECO:0000259" key="10">
    <source>
        <dbReference type="Pfam" id="PF21803"/>
    </source>
</evidence>
<accession>A0A9P0QVB0</accession>
<dbReference type="AlphaFoldDB" id="A0A9P0QVB0"/>
<keyword evidence="12" id="KW-1185">Reference proteome</keyword>
<keyword evidence="7" id="KW-0539">Nucleus</keyword>
<keyword evidence="5" id="KW-0863">Zinc-finger</keyword>
<dbReference type="GO" id="GO:0008270">
    <property type="term" value="F:zinc ion binding"/>
    <property type="evidence" value="ECO:0007669"/>
    <property type="project" value="UniProtKB-KW"/>
</dbReference>
<dbReference type="Pfam" id="PF21803">
    <property type="entry name" value="Nab2-zf4"/>
    <property type="match status" value="1"/>
</dbReference>
<comment type="caution">
    <text evidence="11">The sequence shown here is derived from an EMBL/GenBank/DDBJ whole genome shotgun (WGS) entry which is preliminary data.</text>
</comment>
<dbReference type="InterPro" id="IPR049017">
    <property type="entry name" value="Nab2_Znf4"/>
</dbReference>
<comment type="similarity">
    <text evidence="2">Belongs to the ZC3H14 family.</text>
</comment>
<evidence type="ECO:0000256" key="7">
    <source>
        <dbReference type="ARBA" id="ARBA00023242"/>
    </source>
</evidence>
<evidence type="ECO:0000313" key="11">
    <source>
        <dbReference type="EMBL" id="CAH2355682.1"/>
    </source>
</evidence>
<dbReference type="Proteomes" id="UP000837801">
    <property type="component" value="Unassembled WGS sequence"/>
</dbReference>
<feature type="region of interest" description="Disordered" evidence="8">
    <location>
        <begin position="463"/>
        <end position="498"/>
    </location>
</feature>
<evidence type="ECO:0000256" key="1">
    <source>
        <dbReference type="ARBA" id="ARBA00004123"/>
    </source>
</evidence>
<dbReference type="PANTHER" id="PTHR14738:SF29">
    <property type="entry name" value="ZINC FINGER CCCH DOMAIN-CONTAINING PROTEIN 14"/>
    <property type="match status" value="1"/>
</dbReference>
<evidence type="ECO:0000256" key="6">
    <source>
        <dbReference type="ARBA" id="ARBA00022833"/>
    </source>
</evidence>
<gene>
    <name evidence="11" type="ORF">CLIB1423_31S00452</name>
</gene>
<sequence>MSSFDPEGPLAQQLKAPLISELQGKYNITDDAEDVAEFILVLIGNNRTAADIVSEVRLLIDFPIDEEFVNSIFQEIGRMMQQEQPQQEQPTQQQQAPQQQVPQEQQPQAQQPQAQQPQVQQPQAQQPQAQQHQQPPQEQKAGSFQQQTDKPPSPHASFHPMLAFPNKAPPSGPRNGVNRGGINKGGKNIGGGKKSFALQNPANFEKVLGMNNNTNVTKTTFNQRQPKGRCPDFPYCTNKECPLAHPTKVCFSYPNCPNPPGTCNYLHPDQDQELMAKLEQSKKEYVEKKKLERQQQFQQQQQQWVPPITLCKFGHHCAKESCPFGHPTPANQNAVVGQLEWCSNGKACADGSCVKAHPSPNYQSQNGAHAGSATGPGAAALNAGGVPPAAPIPTLEQCKFGAACTNYKCPKRHASTPVVCREGANCKRLDCFFSHPIDEDCRFGANCTNKTCMFRHPEGRSITSSNTWTKDGGEQPSVTQERQFAVPDDQVMEQAIQN</sequence>
<keyword evidence="6" id="KW-0862">Zinc</keyword>
<evidence type="ECO:0000256" key="2">
    <source>
        <dbReference type="ARBA" id="ARBA00008423"/>
    </source>
</evidence>
<dbReference type="InterPro" id="IPR043094">
    <property type="entry name" value="Nab2/ZC3H14_N_sf"/>
</dbReference>
<dbReference type="InterPro" id="IPR040366">
    <property type="entry name" value="Nab2/ZC3H14"/>
</dbReference>
<feature type="domain" description="Nab2 type CCCH zinc finger 4" evidence="10">
    <location>
        <begin position="330"/>
        <end position="358"/>
    </location>
</feature>
<feature type="compositionally biased region" description="Polar residues" evidence="8">
    <location>
        <begin position="140"/>
        <end position="150"/>
    </location>
</feature>
<dbReference type="GO" id="GO:0005634">
    <property type="term" value="C:nucleus"/>
    <property type="evidence" value="ECO:0007669"/>
    <property type="project" value="UniProtKB-SubCell"/>
</dbReference>
<dbReference type="Pfam" id="PF21457">
    <property type="entry name" value="zf-CCCH_2-like_3"/>
    <property type="match status" value="1"/>
</dbReference>
<reference evidence="11" key="1">
    <citation type="submission" date="2022-03" db="EMBL/GenBank/DDBJ databases">
        <authorList>
            <person name="Legras J.-L."/>
            <person name="Devillers H."/>
            <person name="Grondin C."/>
        </authorList>
    </citation>
    <scope>NUCLEOTIDE SEQUENCE</scope>
    <source>
        <strain evidence="11">CLIB 1423</strain>
    </source>
</reference>
<feature type="domain" description="RNA-binding Nab2-type zinc finger" evidence="9">
    <location>
        <begin position="248"/>
        <end position="276"/>
    </location>
</feature>
<comment type="subcellular location">
    <subcellularLocation>
        <location evidence="1">Nucleus</location>
    </subcellularLocation>
</comment>
<name>A0A9P0QVB0_9ASCO</name>
<dbReference type="Pfam" id="PF14608">
    <property type="entry name" value="zf-CCCH_2"/>
    <property type="match status" value="5"/>
</dbReference>
<feature type="compositionally biased region" description="Low complexity" evidence="8">
    <location>
        <begin position="81"/>
        <end position="139"/>
    </location>
</feature>
<dbReference type="Gene3D" id="4.10.1000.40">
    <property type="match status" value="3"/>
</dbReference>
<evidence type="ECO:0000256" key="8">
    <source>
        <dbReference type="SAM" id="MobiDB-lite"/>
    </source>
</evidence>
<keyword evidence="3" id="KW-0479">Metal-binding</keyword>
<dbReference type="GO" id="GO:0043488">
    <property type="term" value="P:regulation of mRNA stability"/>
    <property type="evidence" value="ECO:0007669"/>
    <property type="project" value="InterPro"/>
</dbReference>
<dbReference type="PANTHER" id="PTHR14738">
    <property type="entry name" value="ZINC FINGER CCCH DOMAIN-CONTAINING PROTEIN 14"/>
    <property type="match status" value="1"/>
</dbReference>
<dbReference type="Gene3D" id="1.10.340.40">
    <property type="entry name" value="Nuclear abundant poly(A) RNA-bind protein 2, N-terminal domain"/>
    <property type="match status" value="1"/>
</dbReference>
<dbReference type="EMBL" id="CAKXYY010000031">
    <property type="protein sequence ID" value="CAH2355682.1"/>
    <property type="molecule type" value="Genomic_DNA"/>
</dbReference>
<protein>
    <submittedName>
        <fullName evidence="11">Nuclear polyadenylated RNA-binding protein Nab2p</fullName>
    </submittedName>
</protein>
<dbReference type="FunFam" id="4.10.1000.40:FF:000003">
    <property type="entry name" value="Nuclear polyadenylated RNA-binding protein NAB2"/>
    <property type="match status" value="1"/>
</dbReference>
<dbReference type="GO" id="GO:0005737">
    <property type="term" value="C:cytoplasm"/>
    <property type="evidence" value="ECO:0007669"/>
    <property type="project" value="TreeGrafter"/>
</dbReference>
<evidence type="ECO:0000256" key="3">
    <source>
        <dbReference type="ARBA" id="ARBA00022723"/>
    </source>
</evidence>
<dbReference type="OrthoDB" id="438553at2759"/>
<proteinExistence type="inferred from homology"/>
<dbReference type="GO" id="GO:0008143">
    <property type="term" value="F:poly(A) binding"/>
    <property type="evidence" value="ECO:0007669"/>
    <property type="project" value="InterPro"/>
</dbReference>
<evidence type="ECO:0000259" key="9">
    <source>
        <dbReference type="Pfam" id="PF21457"/>
    </source>
</evidence>
<evidence type="ECO:0000256" key="5">
    <source>
        <dbReference type="ARBA" id="ARBA00022771"/>
    </source>
</evidence>
<evidence type="ECO:0000256" key="4">
    <source>
        <dbReference type="ARBA" id="ARBA00022737"/>
    </source>
</evidence>